<accession>I3R4P7</accession>
<proteinExistence type="predicted"/>
<dbReference type="Proteomes" id="UP000006469">
    <property type="component" value="Chromosome"/>
</dbReference>
<dbReference type="AlphaFoldDB" id="I3R4P7"/>
<dbReference type="eggNOG" id="arCOG13593">
    <property type="taxonomic scope" value="Archaea"/>
</dbReference>
<organism evidence="2 3">
    <name type="scientific">Haloferax mediterranei (strain ATCC 33500 / DSM 1411 / JCM 8866 / NBRC 14739 / NCIMB 2177 / R-4)</name>
    <name type="common">Halobacterium mediterranei</name>
    <dbReference type="NCBI Taxonomy" id="523841"/>
    <lineage>
        <taxon>Archaea</taxon>
        <taxon>Methanobacteriati</taxon>
        <taxon>Methanobacteriota</taxon>
        <taxon>Stenosarchaea group</taxon>
        <taxon>Halobacteria</taxon>
        <taxon>Halobacteriales</taxon>
        <taxon>Haloferacaceae</taxon>
        <taxon>Haloferax</taxon>
    </lineage>
</organism>
<dbReference type="PROSITE" id="PS00028">
    <property type="entry name" value="ZINC_FINGER_C2H2_1"/>
    <property type="match status" value="1"/>
</dbReference>
<sequence length="80" mass="9355">MAPLKLPVQRVLQETRLHYDLKRVGMWRCSKCNVVVHSAEWYAYHLVKEHAFDNPESADAVIHVEDYSNQSYGGVNYPHR</sequence>
<protein>
    <recommendedName>
        <fullName evidence="1">C2H2-type domain-containing protein</fullName>
    </recommendedName>
</protein>
<name>I3R4P7_HALMT</name>
<evidence type="ECO:0000313" key="2">
    <source>
        <dbReference type="EMBL" id="AFK19207.1"/>
    </source>
</evidence>
<feature type="domain" description="C2H2-type" evidence="1">
    <location>
        <begin position="29"/>
        <end position="50"/>
    </location>
</feature>
<dbReference type="InterPro" id="IPR013087">
    <property type="entry name" value="Znf_C2H2_type"/>
</dbReference>
<dbReference type="EMBL" id="CP001868">
    <property type="protein sequence ID" value="AFK19207.1"/>
    <property type="molecule type" value="Genomic_DNA"/>
</dbReference>
<evidence type="ECO:0000313" key="3">
    <source>
        <dbReference type="Proteomes" id="UP000006469"/>
    </source>
</evidence>
<gene>
    <name evidence="2" type="ordered locus">HFX_1499</name>
</gene>
<reference evidence="2 3" key="1">
    <citation type="journal article" date="2012" name="J. Bacteriol.">
        <title>Complete genome sequence of the metabolically versatile halophilic archaeon Haloferax mediterranei, a poly(3-hydroxybutyrate-co-3-hydroxyvalerate) producer.</title>
        <authorList>
            <person name="Han J."/>
            <person name="Zhang F."/>
            <person name="Hou J."/>
            <person name="Liu X."/>
            <person name="Li M."/>
            <person name="Liu H."/>
            <person name="Cai L."/>
            <person name="Zhang B."/>
            <person name="Chen Y."/>
            <person name="Zhou J."/>
            <person name="Hu S."/>
            <person name="Xiang H."/>
        </authorList>
    </citation>
    <scope>NUCLEOTIDE SEQUENCE [LARGE SCALE GENOMIC DNA]</scope>
    <source>
        <strain evidence="3">ATCC 33500 / DSM 1411 / JCM 8866 / NBRC 14739 / NCIMB 2177 / R-4</strain>
    </source>
</reference>
<dbReference type="HOGENOM" id="CLU_2581290_0_0_2"/>
<evidence type="ECO:0000259" key="1">
    <source>
        <dbReference type="PROSITE" id="PS00028"/>
    </source>
</evidence>
<dbReference type="KEGG" id="hme:HFX_1499"/>